<keyword evidence="7" id="KW-0406">Ion transport</keyword>
<evidence type="ECO:0000256" key="10">
    <source>
        <dbReference type="SAM" id="Phobius"/>
    </source>
</evidence>
<evidence type="ECO:0000313" key="12">
    <source>
        <dbReference type="Proteomes" id="UP000594042"/>
    </source>
</evidence>
<organism evidence="11 12">
    <name type="scientific">Coprobacter secundus subsp. similis</name>
    <dbReference type="NCBI Taxonomy" id="2751153"/>
    <lineage>
        <taxon>Bacteria</taxon>
        <taxon>Pseudomonadati</taxon>
        <taxon>Bacteroidota</taxon>
        <taxon>Bacteroidia</taxon>
        <taxon>Bacteroidales</taxon>
        <taxon>Barnesiellaceae</taxon>
        <taxon>Coprobacter</taxon>
    </lineage>
</organism>
<evidence type="ECO:0000256" key="2">
    <source>
        <dbReference type="ARBA" id="ARBA00022448"/>
    </source>
</evidence>
<feature type="transmembrane region" description="Helical" evidence="10">
    <location>
        <begin position="383"/>
        <end position="402"/>
    </location>
</feature>
<dbReference type="Pfam" id="PF01554">
    <property type="entry name" value="MatE"/>
    <property type="match status" value="2"/>
</dbReference>
<evidence type="ECO:0000256" key="1">
    <source>
        <dbReference type="ARBA" id="ARBA00004651"/>
    </source>
</evidence>
<reference evidence="12" key="1">
    <citation type="submission" date="2020-07" db="EMBL/GenBank/DDBJ databases">
        <title>Complete genome sequencing of Coprobacter sp. strain 2CBH44.</title>
        <authorList>
            <person name="Sakamoto M."/>
            <person name="Murakami T."/>
            <person name="Mori H."/>
        </authorList>
    </citation>
    <scope>NUCLEOTIDE SEQUENCE [LARGE SCALE GENOMIC DNA]</scope>
    <source>
        <strain evidence="12">2CBH44</strain>
    </source>
</reference>
<evidence type="ECO:0000256" key="9">
    <source>
        <dbReference type="ARBA" id="ARBA00031636"/>
    </source>
</evidence>
<comment type="subcellular location">
    <subcellularLocation>
        <location evidence="1">Cell membrane</location>
        <topology evidence="1">Multi-pass membrane protein</topology>
    </subcellularLocation>
</comment>
<feature type="transmembrane region" description="Helical" evidence="10">
    <location>
        <begin position="12"/>
        <end position="36"/>
    </location>
</feature>
<feature type="transmembrane region" description="Helical" evidence="10">
    <location>
        <begin position="157"/>
        <end position="175"/>
    </location>
</feature>
<feature type="transmembrane region" description="Helical" evidence="10">
    <location>
        <begin position="408"/>
        <end position="431"/>
    </location>
</feature>
<feature type="transmembrane region" description="Helical" evidence="10">
    <location>
        <begin position="317"/>
        <end position="340"/>
    </location>
</feature>
<dbReference type="KEGG" id="copr:Cop2CBH44_18720"/>
<dbReference type="CDD" id="cd13133">
    <property type="entry name" value="MATE_like_7"/>
    <property type="match status" value="1"/>
</dbReference>
<evidence type="ECO:0000256" key="4">
    <source>
        <dbReference type="ARBA" id="ARBA00022475"/>
    </source>
</evidence>
<accession>A0A7G1HUU2</accession>
<keyword evidence="3" id="KW-0050">Antiport</keyword>
<dbReference type="Proteomes" id="UP000594042">
    <property type="component" value="Chromosome"/>
</dbReference>
<gene>
    <name evidence="11" type="ORF">Cop2CBH44_18720</name>
</gene>
<evidence type="ECO:0000313" key="11">
    <source>
        <dbReference type="EMBL" id="BCI63519.1"/>
    </source>
</evidence>
<keyword evidence="2" id="KW-0813">Transport</keyword>
<protein>
    <recommendedName>
        <fullName evidence="9">Multidrug-efflux transporter</fullName>
    </recommendedName>
</protein>
<dbReference type="PANTHER" id="PTHR43298">
    <property type="entry name" value="MULTIDRUG RESISTANCE PROTEIN NORM-RELATED"/>
    <property type="match status" value="1"/>
</dbReference>
<feature type="transmembrane region" description="Helical" evidence="10">
    <location>
        <begin position="130"/>
        <end position="150"/>
    </location>
</feature>
<evidence type="ECO:0000256" key="8">
    <source>
        <dbReference type="ARBA" id="ARBA00023136"/>
    </source>
</evidence>
<keyword evidence="8 10" id="KW-0472">Membrane</keyword>
<evidence type="ECO:0000256" key="6">
    <source>
        <dbReference type="ARBA" id="ARBA00022989"/>
    </source>
</evidence>
<feature type="transmembrane region" description="Helical" evidence="10">
    <location>
        <begin position="230"/>
        <end position="255"/>
    </location>
</feature>
<dbReference type="NCBIfam" id="TIGR00797">
    <property type="entry name" value="matE"/>
    <property type="match status" value="1"/>
</dbReference>
<evidence type="ECO:0000256" key="3">
    <source>
        <dbReference type="ARBA" id="ARBA00022449"/>
    </source>
</evidence>
<dbReference type="InterPro" id="IPR048279">
    <property type="entry name" value="MdtK-like"/>
</dbReference>
<dbReference type="GO" id="GO:0006811">
    <property type="term" value="P:monoatomic ion transport"/>
    <property type="evidence" value="ECO:0007669"/>
    <property type="project" value="UniProtKB-KW"/>
</dbReference>
<feature type="transmembrane region" description="Helical" evidence="10">
    <location>
        <begin position="187"/>
        <end position="210"/>
    </location>
</feature>
<evidence type="ECO:0000256" key="5">
    <source>
        <dbReference type="ARBA" id="ARBA00022692"/>
    </source>
</evidence>
<dbReference type="AlphaFoldDB" id="A0A7G1HUU2"/>
<dbReference type="GO" id="GO:0015297">
    <property type="term" value="F:antiporter activity"/>
    <property type="evidence" value="ECO:0007669"/>
    <property type="project" value="UniProtKB-KW"/>
</dbReference>
<evidence type="ECO:0000256" key="7">
    <source>
        <dbReference type="ARBA" id="ARBA00023065"/>
    </source>
</evidence>
<keyword evidence="6 10" id="KW-1133">Transmembrane helix</keyword>
<dbReference type="PIRSF" id="PIRSF006603">
    <property type="entry name" value="DinF"/>
    <property type="match status" value="1"/>
</dbReference>
<keyword evidence="5 10" id="KW-0812">Transmembrane</keyword>
<dbReference type="EMBL" id="AP023322">
    <property type="protein sequence ID" value="BCI63519.1"/>
    <property type="molecule type" value="Genomic_DNA"/>
</dbReference>
<dbReference type="PANTHER" id="PTHR43298:SF2">
    <property type="entry name" value="FMN_FAD EXPORTER YEEO-RELATED"/>
    <property type="match status" value="1"/>
</dbReference>
<feature type="transmembrane region" description="Helical" evidence="10">
    <location>
        <begin position="275"/>
        <end position="296"/>
    </location>
</feature>
<feature type="transmembrane region" description="Helical" evidence="10">
    <location>
        <begin position="81"/>
        <end position="106"/>
    </location>
</feature>
<dbReference type="RefSeq" id="WP_021929524.1">
    <property type="nucleotide sequence ID" value="NZ_AP023322.1"/>
</dbReference>
<sequence length="441" mass="49226">MNYSYKQIWHIVYPLLISLFMEHLIGLTDTAFLGRVGEIQLGASALGGVYYISIFMLGFGFGIGAQIIMARRNGEKRYSDIGVILSQGILFLLFLAAVIFTVSSIWSPHFLKKVINSPAIYEEALKYLDYRIYGVFFAFISIMFRAFFVATTKTRILTINSIVMVLSNVVLNYILIFGKFGFPSLGIAGAAIASSAAEGVSALFFIIYILIKVDTRKYGFFSHLQPDIKLLSRILGTSIWTMLQSFISLSTWFVFFVSIEHLGERPLAITNIVRSISSLLFIIISSFASTASSLTGNLMGAGKPEEVMPLYKRITKMCYAFILPLCVLIALFPTAILRIYTDNNELITSSVLTLFVMLSSQILNVPSFILFNTVSGTGNTKSGLAIDLVALALYITYVILVIDILKVNVAICWTADHAYAIFMFILAYIYMKKAHWQTKRL</sequence>
<dbReference type="InterPro" id="IPR050222">
    <property type="entry name" value="MATE_MdtK"/>
</dbReference>
<feature type="transmembrane region" description="Helical" evidence="10">
    <location>
        <begin position="48"/>
        <end position="69"/>
    </location>
</feature>
<name>A0A7G1HUU2_9BACT</name>
<proteinExistence type="predicted"/>
<dbReference type="InterPro" id="IPR002528">
    <property type="entry name" value="MATE_fam"/>
</dbReference>
<keyword evidence="4" id="KW-1003">Cell membrane</keyword>
<feature type="transmembrane region" description="Helical" evidence="10">
    <location>
        <begin position="346"/>
        <end position="371"/>
    </location>
</feature>
<dbReference type="GO" id="GO:0042910">
    <property type="term" value="F:xenobiotic transmembrane transporter activity"/>
    <property type="evidence" value="ECO:0007669"/>
    <property type="project" value="InterPro"/>
</dbReference>
<keyword evidence="12" id="KW-1185">Reference proteome</keyword>
<dbReference type="GO" id="GO:0005886">
    <property type="term" value="C:plasma membrane"/>
    <property type="evidence" value="ECO:0007669"/>
    <property type="project" value="UniProtKB-SubCell"/>
</dbReference>